<sequence length="313" mass="34703">MTEPANTGIIDRLRGRFRWLDHVVRAHQRFDERNGSFFAAGLTYYTIFALFPMLMVSFSVVGLVLFRRPELLTTIDDHIRSAVSSQLGQELVDLMNRAIDARASVGVVGLATAAWAGLCWMSHFRAALTKMWWEHHIDPSSLLRNKLSDLLAMVGTFVVFLTTLALTVLSHQAPMAAILRCIGITHFFVFGVIFQGASVLVSTLVSWLLFTWMIAWLPRKSVNLVASMRGGLIAAVGFELFKQVGSIYLQIVLRSPAGSVFGPVLGVMVFSYFTAYLVLFAASWAATAELCMKPVSVQLPWSYLFPGRDESGS</sequence>
<keyword evidence="3 6" id="KW-0812">Transmembrane</keyword>
<dbReference type="EMBL" id="FM211192">
    <property type="protein sequence ID" value="CAR70781.1"/>
    <property type="molecule type" value="Genomic_DNA"/>
</dbReference>
<dbReference type="KEGG" id="mlb:MLBr00687"/>
<feature type="transmembrane region" description="Helical" evidence="6">
    <location>
        <begin position="177"/>
        <end position="194"/>
    </location>
</feature>
<proteinExistence type="predicted"/>
<organism evidence="7 8">
    <name type="scientific">Mycobacterium leprae (strain Br4923)</name>
    <dbReference type="NCBI Taxonomy" id="561304"/>
    <lineage>
        <taxon>Bacteria</taxon>
        <taxon>Bacillati</taxon>
        <taxon>Actinomycetota</taxon>
        <taxon>Actinomycetes</taxon>
        <taxon>Mycobacteriales</taxon>
        <taxon>Mycobacteriaceae</taxon>
        <taxon>Mycobacterium</taxon>
    </lineage>
</organism>
<keyword evidence="4 6" id="KW-1133">Transmembrane helix</keyword>
<feature type="transmembrane region" description="Helical" evidence="6">
    <location>
        <begin position="42"/>
        <end position="66"/>
    </location>
</feature>
<gene>
    <name evidence="7" type="ordered locus">MLBr00687</name>
</gene>
<reference evidence="7 8" key="1">
    <citation type="journal article" date="2009" name="Nat. Genet.">
        <title>Comparative genomic and phylogeographic analysis of Mycobacterium leprae.</title>
        <authorList>
            <person name="Monot M."/>
            <person name="Honore N."/>
            <person name="Garnier T."/>
            <person name="Zidane N."/>
            <person name="Sherafi D."/>
            <person name="Paniz-Mondolfi A."/>
            <person name="Matsuoka M."/>
            <person name="Taylor G.M."/>
            <person name="Donoghue H.D."/>
            <person name="Bouwman A."/>
            <person name="Mays S."/>
            <person name="Watson C."/>
            <person name="Lockwood D."/>
            <person name="Khamispour A."/>
            <person name="Dowlati Y."/>
            <person name="Jianping S."/>
            <person name="Rea T.H."/>
            <person name="Vera-Cabrera L."/>
            <person name="Stefani M.M."/>
            <person name="Banu S."/>
            <person name="Macdonald M."/>
            <person name="Sapkota B.R."/>
            <person name="Spencer J.S."/>
            <person name="Thomas J."/>
            <person name="Harshman K."/>
            <person name="Singh P."/>
            <person name="Busso P."/>
            <person name="Gattiker A."/>
            <person name="Rougemont J."/>
            <person name="Brennan P.J."/>
            <person name="Cole S.T."/>
        </authorList>
    </citation>
    <scope>NUCLEOTIDE SEQUENCE [LARGE SCALE GENOMIC DNA]</scope>
    <source>
        <strain evidence="8">Br4923</strain>
    </source>
</reference>
<evidence type="ECO:0000256" key="6">
    <source>
        <dbReference type="SAM" id="Phobius"/>
    </source>
</evidence>
<feature type="transmembrane region" description="Helical" evidence="6">
    <location>
        <begin position="230"/>
        <end position="253"/>
    </location>
</feature>
<evidence type="ECO:0000256" key="1">
    <source>
        <dbReference type="ARBA" id="ARBA00004651"/>
    </source>
</evidence>
<dbReference type="PIRSF" id="PIRSF035875">
    <property type="entry name" value="RNase_BN"/>
    <property type="match status" value="1"/>
</dbReference>
<dbReference type="HOGENOM" id="CLU_050028_0_1_11"/>
<dbReference type="NCBIfam" id="TIGR00766">
    <property type="entry name" value="inner membrane protein YhjD"/>
    <property type="match status" value="1"/>
</dbReference>
<dbReference type="InterPro" id="IPR005274">
    <property type="entry name" value="IM_pro_YhjD"/>
</dbReference>
<dbReference type="InterPro" id="IPR017039">
    <property type="entry name" value="Virul_fac_BrkB"/>
</dbReference>
<dbReference type="PANTHER" id="PTHR30213:SF1">
    <property type="entry name" value="INNER MEMBRANE PROTEIN YHJD"/>
    <property type="match status" value="1"/>
</dbReference>
<feature type="transmembrane region" description="Helical" evidence="6">
    <location>
        <begin position="103"/>
        <end position="123"/>
    </location>
</feature>
<dbReference type="AlphaFoldDB" id="A0A0H3MYN6"/>
<evidence type="ECO:0000313" key="8">
    <source>
        <dbReference type="Proteomes" id="UP000006900"/>
    </source>
</evidence>
<evidence type="ECO:0000256" key="4">
    <source>
        <dbReference type="ARBA" id="ARBA00022989"/>
    </source>
</evidence>
<protein>
    <submittedName>
        <fullName evidence="7">Membrane protein</fullName>
    </submittedName>
</protein>
<keyword evidence="2" id="KW-1003">Cell membrane</keyword>
<evidence type="ECO:0000313" key="7">
    <source>
        <dbReference type="EMBL" id="CAR70781.1"/>
    </source>
</evidence>
<dbReference type="Pfam" id="PF03631">
    <property type="entry name" value="Virul_fac_BrkB"/>
    <property type="match status" value="1"/>
</dbReference>
<dbReference type="Proteomes" id="UP000006900">
    <property type="component" value="Chromosome"/>
</dbReference>
<evidence type="ECO:0000256" key="5">
    <source>
        <dbReference type="ARBA" id="ARBA00023136"/>
    </source>
</evidence>
<accession>A0A0H3MYN6</accession>
<evidence type="ECO:0000256" key="3">
    <source>
        <dbReference type="ARBA" id="ARBA00022692"/>
    </source>
</evidence>
<dbReference type="GO" id="GO:0005886">
    <property type="term" value="C:plasma membrane"/>
    <property type="evidence" value="ECO:0007669"/>
    <property type="project" value="UniProtKB-SubCell"/>
</dbReference>
<keyword evidence="5 6" id="KW-0472">Membrane</keyword>
<comment type="subcellular location">
    <subcellularLocation>
        <location evidence="1">Cell membrane</location>
        <topology evidence="1">Multi-pass membrane protein</topology>
    </subcellularLocation>
</comment>
<evidence type="ECO:0000256" key="2">
    <source>
        <dbReference type="ARBA" id="ARBA00022475"/>
    </source>
</evidence>
<name>A0A0H3MYN6_MYCLB</name>
<feature type="transmembrane region" description="Helical" evidence="6">
    <location>
        <begin position="265"/>
        <end position="286"/>
    </location>
</feature>
<feature type="transmembrane region" description="Helical" evidence="6">
    <location>
        <begin position="150"/>
        <end position="170"/>
    </location>
</feature>
<dbReference type="PANTHER" id="PTHR30213">
    <property type="entry name" value="INNER MEMBRANE PROTEIN YHJD"/>
    <property type="match status" value="1"/>
</dbReference>